<sequence length="183" mass="20713">MAMAGVDKFLSPAELAAIGQHYTVPKTASMEVMMYTQFLADVDAIFTKNDLERSPLEQVPAEPSELLDRNRYQRSSRDLGPEKEACLAELTARIADICGKRGIMIKPFFDDAAQDDHSTKLYGHVTHTQFKQCLSVKVNIRITPDEAALLIEKYTHEDFPELVNYVAFSHTVDPPLERFETYI</sequence>
<evidence type="ECO:0000313" key="2">
    <source>
        <dbReference type="EMBL" id="WIA18382.1"/>
    </source>
</evidence>
<organism evidence="2 3">
    <name type="scientific">Tetradesmus obliquus</name>
    <name type="common">Green alga</name>
    <name type="synonym">Acutodesmus obliquus</name>
    <dbReference type="NCBI Taxonomy" id="3088"/>
    <lineage>
        <taxon>Eukaryota</taxon>
        <taxon>Viridiplantae</taxon>
        <taxon>Chlorophyta</taxon>
        <taxon>core chlorophytes</taxon>
        <taxon>Chlorophyceae</taxon>
        <taxon>CS clade</taxon>
        <taxon>Sphaeropleales</taxon>
        <taxon>Scenedesmaceae</taxon>
        <taxon>Tetradesmus</taxon>
    </lineage>
</organism>
<evidence type="ECO:0000313" key="3">
    <source>
        <dbReference type="Proteomes" id="UP001244341"/>
    </source>
</evidence>
<feature type="region of interest" description="Disordered" evidence="1">
    <location>
        <begin position="57"/>
        <end position="78"/>
    </location>
</feature>
<name>A0ABY8UA94_TETOB</name>
<protein>
    <submittedName>
        <fullName evidence="2">Uncharacterized protein</fullName>
    </submittedName>
</protein>
<reference evidence="2 3" key="1">
    <citation type="submission" date="2023-05" db="EMBL/GenBank/DDBJ databases">
        <title>A 100% complete, gapless, phased diploid assembly of the Scenedesmus obliquus UTEX 3031 genome.</title>
        <authorList>
            <person name="Biondi T.C."/>
            <person name="Hanschen E.R."/>
            <person name="Kwon T."/>
            <person name="Eng W."/>
            <person name="Kruse C.P.S."/>
            <person name="Koehler S.I."/>
            <person name="Kunde Y."/>
            <person name="Gleasner C.D."/>
            <person name="You Mak K.T."/>
            <person name="Polle J."/>
            <person name="Hovde B.T."/>
            <person name="Starkenburg S.R."/>
        </authorList>
    </citation>
    <scope>NUCLEOTIDE SEQUENCE [LARGE SCALE GENOMIC DNA]</scope>
    <source>
        <strain evidence="2 3">DOE0152z</strain>
    </source>
</reference>
<accession>A0ABY8UA94</accession>
<dbReference type="EMBL" id="CP126216">
    <property type="protein sequence ID" value="WIA18382.1"/>
    <property type="molecule type" value="Genomic_DNA"/>
</dbReference>
<proteinExistence type="predicted"/>
<evidence type="ECO:0000256" key="1">
    <source>
        <dbReference type="SAM" id="MobiDB-lite"/>
    </source>
</evidence>
<gene>
    <name evidence="2" type="ORF">OEZ85_009844</name>
</gene>
<keyword evidence="3" id="KW-1185">Reference proteome</keyword>
<feature type="compositionally biased region" description="Basic and acidic residues" evidence="1">
    <location>
        <begin position="66"/>
        <end position="78"/>
    </location>
</feature>
<dbReference type="Proteomes" id="UP001244341">
    <property type="component" value="Chromosome 9b"/>
</dbReference>